<dbReference type="InterPro" id="IPR037294">
    <property type="entry name" value="ABC_BtuC-like"/>
</dbReference>
<sequence length="322" mass="31219">MAGAGLVAFAAATAGLLLGAAGLTLADVVAGLTGQGDATTNLVLYRLRLPRIVAALVAGVGLGLGGALFQSTLRNPLASPDLLGVTGGASLAAVAAILLGGLSGPVVSLAAFGGALAVAALVWGLAWRSGLTGIRFVLVGIGMASVVSGLLGWLITRAELREASAALVWMVGGIANVPWPELGVAAAALAVLGLCTALLAPRMPLLALDDDTARGLGLRVTRARGAAILVGVGLVAVATAIAGPVAFVALVAAPVARALVGRGSAALAASALVGAAIVLVADLVAQHALAGVAVPVGIVTGLIGAPYLLWLIARGDRKGIDG</sequence>
<dbReference type="OrthoDB" id="4455417at2"/>
<feature type="transmembrane region" description="Helical" evidence="8">
    <location>
        <begin position="81"/>
        <end position="100"/>
    </location>
</feature>
<keyword evidence="7 8" id="KW-0472">Membrane</keyword>
<keyword evidence="10" id="KW-1185">Reference proteome</keyword>
<proteinExistence type="inferred from homology"/>
<dbReference type="CDD" id="cd06550">
    <property type="entry name" value="TM_ABC_iron-siderophores_like"/>
    <property type="match status" value="1"/>
</dbReference>
<dbReference type="EMBL" id="RHHB01000083">
    <property type="protein sequence ID" value="RNB42991.1"/>
    <property type="molecule type" value="Genomic_DNA"/>
</dbReference>
<feature type="transmembrane region" description="Helical" evidence="8">
    <location>
        <begin position="265"/>
        <end position="285"/>
    </location>
</feature>
<keyword evidence="4" id="KW-1003">Cell membrane</keyword>
<reference evidence="9 10" key="1">
    <citation type="submission" date="2018-10" db="EMBL/GenBank/DDBJ databases">
        <title>Isolation, diversity and antibacterial activity of antinobacteria from the wheat rhizosphere soil.</title>
        <authorList>
            <person name="Sun T."/>
        </authorList>
    </citation>
    <scope>NUCLEOTIDE SEQUENCE [LARGE SCALE GENOMIC DNA]</scope>
    <source>
        <strain evidence="9 10">SJ-23</strain>
    </source>
</reference>
<evidence type="ECO:0000256" key="4">
    <source>
        <dbReference type="ARBA" id="ARBA00022475"/>
    </source>
</evidence>
<dbReference type="Proteomes" id="UP000275048">
    <property type="component" value="Unassembled WGS sequence"/>
</dbReference>
<dbReference type="PANTHER" id="PTHR30472:SF24">
    <property type="entry name" value="FERRIC ENTEROBACTIN TRANSPORT SYSTEM PERMEASE PROTEIN FEPG"/>
    <property type="match status" value="1"/>
</dbReference>
<feature type="transmembrane region" description="Helical" evidence="8">
    <location>
        <begin position="134"/>
        <end position="155"/>
    </location>
</feature>
<evidence type="ECO:0000256" key="6">
    <source>
        <dbReference type="ARBA" id="ARBA00022989"/>
    </source>
</evidence>
<name>A0A3M7ZWC4_9MICO</name>
<keyword evidence="6 8" id="KW-1133">Transmembrane helix</keyword>
<dbReference type="GO" id="GO:0005886">
    <property type="term" value="C:plasma membrane"/>
    <property type="evidence" value="ECO:0007669"/>
    <property type="project" value="UniProtKB-SubCell"/>
</dbReference>
<gene>
    <name evidence="9" type="ORF">EDM22_19130</name>
</gene>
<keyword evidence="5 8" id="KW-0812">Transmembrane</keyword>
<organism evidence="9 10">
    <name type="scientific">Agromyces tardus</name>
    <dbReference type="NCBI Taxonomy" id="2583849"/>
    <lineage>
        <taxon>Bacteria</taxon>
        <taxon>Bacillati</taxon>
        <taxon>Actinomycetota</taxon>
        <taxon>Actinomycetes</taxon>
        <taxon>Micrococcales</taxon>
        <taxon>Microbacteriaceae</taxon>
        <taxon>Agromyces</taxon>
    </lineage>
</organism>
<feature type="transmembrane region" description="Helical" evidence="8">
    <location>
        <begin position="50"/>
        <end position="69"/>
    </location>
</feature>
<dbReference type="PANTHER" id="PTHR30472">
    <property type="entry name" value="FERRIC ENTEROBACTIN TRANSPORT SYSTEM PERMEASE PROTEIN"/>
    <property type="match status" value="1"/>
</dbReference>
<comment type="subcellular location">
    <subcellularLocation>
        <location evidence="1">Cell membrane</location>
        <topology evidence="1">Multi-pass membrane protein</topology>
    </subcellularLocation>
</comment>
<evidence type="ECO:0000256" key="8">
    <source>
        <dbReference type="SAM" id="Phobius"/>
    </source>
</evidence>
<dbReference type="Gene3D" id="1.10.3470.10">
    <property type="entry name" value="ABC transporter involved in vitamin B12 uptake, BtuC"/>
    <property type="match status" value="1"/>
</dbReference>
<dbReference type="Pfam" id="PF01032">
    <property type="entry name" value="FecCD"/>
    <property type="match status" value="1"/>
</dbReference>
<protein>
    <submittedName>
        <fullName evidence="9">Iron ABC transporter permease</fullName>
    </submittedName>
</protein>
<feature type="transmembrane region" description="Helical" evidence="8">
    <location>
        <begin position="226"/>
        <end position="253"/>
    </location>
</feature>
<evidence type="ECO:0000313" key="10">
    <source>
        <dbReference type="Proteomes" id="UP000275048"/>
    </source>
</evidence>
<evidence type="ECO:0000256" key="5">
    <source>
        <dbReference type="ARBA" id="ARBA00022692"/>
    </source>
</evidence>
<evidence type="ECO:0000256" key="7">
    <source>
        <dbReference type="ARBA" id="ARBA00023136"/>
    </source>
</evidence>
<dbReference type="AlphaFoldDB" id="A0A3M7ZWC4"/>
<evidence type="ECO:0000256" key="3">
    <source>
        <dbReference type="ARBA" id="ARBA00022448"/>
    </source>
</evidence>
<feature type="transmembrane region" description="Helical" evidence="8">
    <location>
        <begin position="292"/>
        <end position="313"/>
    </location>
</feature>
<feature type="transmembrane region" description="Helical" evidence="8">
    <location>
        <begin position="106"/>
        <end position="127"/>
    </location>
</feature>
<dbReference type="GO" id="GO:0033214">
    <property type="term" value="P:siderophore-iron import into cell"/>
    <property type="evidence" value="ECO:0007669"/>
    <property type="project" value="TreeGrafter"/>
</dbReference>
<dbReference type="InterPro" id="IPR000522">
    <property type="entry name" value="ABC_transptr_permease_BtuC"/>
</dbReference>
<comment type="caution">
    <text evidence="9">The sequence shown here is derived from an EMBL/GenBank/DDBJ whole genome shotgun (WGS) entry which is preliminary data.</text>
</comment>
<keyword evidence="3" id="KW-0813">Transport</keyword>
<dbReference type="GO" id="GO:0022857">
    <property type="term" value="F:transmembrane transporter activity"/>
    <property type="evidence" value="ECO:0007669"/>
    <property type="project" value="InterPro"/>
</dbReference>
<accession>A0A3M7ZWC4</accession>
<evidence type="ECO:0000256" key="1">
    <source>
        <dbReference type="ARBA" id="ARBA00004651"/>
    </source>
</evidence>
<evidence type="ECO:0000256" key="2">
    <source>
        <dbReference type="ARBA" id="ARBA00007935"/>
    </source>
</evidence>
<comment type="similarity">
    <text evidence="2">Belongs to the binding-protein-dependent transport system permease family. FecCD subfamily.</text>
</comment>
<dbReference type="SUPFAM" id="SSF81345">
    <property type="entry name" value="ABC transporter involved in vitamin B12 uptake, BtuC"/>
    <property type="match status" value="1"/>
</dbReference>
<feature type="transmembrane region" description="Helical" evidence="8">
    <location>
        <begin position="182"/>
        <end position="205"/>
    </location>
</feature>
<evidence type="ECO:0000313" key="9">
    <source>
        <dbReference type="EMBL" id="RNB42991.1"/>
    </source>
</evidence>